<evidence type="ECO:0000313" key="1">
    <source>
        <dbReference type="EMBL" id="MFC3109486.1"/>
    </source>
</evidence>
<sequence>MNSTLNCADITRGQVLLSRLPDCYFAILRTFDLQQIDGNEVACTFEVPGNGRWTATAASSIEAIRSALIELASLIDTPFFSESEHLISANVSSTGEIQSSSDTKSARLRSKTRQLTVGVSMPTSLKERLTVLADSQGGSFAEVARRFALFGFEDFVDRSLFVSSKSLFDLLDRELNNWQHSDSEQVMLRLDPGHAVRMRTAAMEHGKSASELGALCMAHGLAMQEQLVLLEAKVTNCKGPAIRSLLTQVGLGSYAASLLSGVLAGHIRAPKSILKRLANVFEAPETLLTTLFRRSFESRVVPSFKAEHGKPEVSHAATSWDVAVKSLNLPSDQTKELLDIGAKRI</sequence>
<protein>
    <recommendedName>
        <fullName evidence="3">DUF2336 domain-containing protein</fullName>
    </recommendedName>
</protein>
<dbReference type="EMBL" id="JBHRTP010000052">
    <property type="protein sequence ID" value="MFC3109486.1"/>
    <property type="molecule type" value="Genomic_DNA"/>
</dbReference>
<accession>A0ABV7F716</accession>
<evidence type="ECO:0008006" key="3">
    <source>
        <dbReference type="Google" id="ProtNLM"/>
    </source>
</evidence>
<keyword evidence="2" id="KW-1185">Reference proteome</keyword>
<organism evidence="1 2">
    <name type="scientific">Undibacterium arcticum</name>
    <dbReference type="NCBI Taxonomy" id="1762892"/>
    <lineage>
        <taxon>Bacteria</taxon>
        <taxon>Pseudomonadati</taxon>
        <taxon>Pseudomonadota</taxon>
        <taxon>Betaproteobacteria</taxon>
        <taxon>Burkholderiales</taxon>
        <taxon>Oxalobacteraceae</taxon>
        <taxon>Undibacterium</taxon>
    </lineage>
</organism>
<comment type="caution">
    <text evidence="1">The sequence shown here is derived from an EMBL/GenBank/DDBJ whole genome shotgun (WGS) entry which is preliminary data.</text>
</comment>
<dbReference type="Proteomes" id="UP001595530">
    <property type="component" value="Unassembled WGS sequence"/>
</dbReference>
<dbReference type="RefSeq" id="WP_390332023.1">
    <property type="nucleotide sequence ID" value="NZ_JBHRTP010000052.1"/>
</dbReference>
<proteinExistence type="predicted"/>
<gene>
    <name evidence="1" type="ORF">ACFOFO_16210</name>
</gene>
<name>A0ABV7F716_9BURK</name>
<reference evidence="2" key="1">
    <citation type="journal article" date="2019" name="Int. J. Syst. Evol. Microbiol.">
        <title>The Global Catalogue of Microorganisms (GCM) 10K type strain sequencing project: providing services to taxonomists for standard genome sequencing and annotation.</title>
        <authorList>
            <consortium name="The Broad Institute Genomics Platform"/>
            <consortium name="The Broad Institute Genome Sequencing Center for Infectious Disease"/>
            <person name="Wu L."/>
            <person name="Ma J."/>
        </authorList>
    </citation>
    <scope>NUCLEOTIDE SEQUENCE [LARGE SCALE GENOMIC DNA]</scope>
    <source>
        <strain evidence="2">KCTC 42986</strain>
    </source>
</reference>
<evidence type="ECO:0000313" key="2">
    <source>
        <dbReference type="Proteomes" id="UP001595530"/>
    </source>
</evidence>